<feature type="transmembrane region" description="Helical" evidence="12">
    <location>
        <begin position="128"/>
        <end position="150"/>
    </location>
</feature>
<dbReference type="GO" id="GO:0005789">
    <property type="term" value="C:endoplasmic reticulum membrane"/>
    <property type="evidence" value="ECO:0007669"/>
    <property type="project" value="UniProtKB-SubCell"/>
</dbReference>
<evidence type="ECO:0000313" key="14">
    <source>
        <dbReference type="Proteomes" id="UP000750522"/>
    </source>
</evidence>
<evidence type="ECO:0000256" key="6">
    <source>
        <dbReference type="ARBA" id="ARBA00022676"/>
    </source>
</evidence>
<feature type="transmembrane region" description="Helical" evidence="12">
    <location>
        <begin position="400"/>
        <end position="417"/>
    </location>
</feature>
<feature type="transmembrane region" description="Helical" evidence="12">
    <location>
        <begin position="301"/>
        <end position="323"/>
    </location>
</feature>
<evidence type="ECO:0000256" key="11">
    <source>
        <dbReference type="ARBA" id="ARBA00023136"/>
    </source>
</evidence>
<feature type="transmembrane region" description="Helical" evidence="12">
    <location>
        <begin position="186"/>
        <end position="217"/>
    </location>
</feature>
<evidence type="ECO:0000256" key="12">
    <source>
        <dbReference type="RuleBase" id="RU363112"/>
    </source>
</evidence>
<evidence type="ECO:0000256" key="9">
    <source>
        <dbReference type="ARBA" id="ARBA00022824"/>
    </source>
</evidence>
<feature type="transmembrane region" description="Helical" evidence="12">
    <location>
        <begin position="224"/>
        <end position="240"/>
    </location>
</feature>
<evidence type="ECO:0000256" key="1">
    <source>
        <dbReference type="ARBA" id="ARBA00004477"/>
    </source>
</evidence>
<feature type="transmembrane region" description="Helical" evidence="12">
    <location>
        <begin position="371"/>
        <end position="388"/>
    </location>
</feature>
<reference evidence="13" key="2">
    <citation type="submission" date="2020-01" db="EMBL/GenBank/DDBJ databases">
        <authorList>
            <person name="Perkins V."/>
            <person name="Lessard M.-H."/>
            <person name="Dugat-Bony E."/>
            <person name="Frenette M."/>
            <person name="Labrie S."/>
        </authorList>
    </citation>
    <scope>NUCLEOTIDE SEQUENCE</scope>
    <source>
        <strain evidence="13">LMA-70</strain>
    </source>
</reference>
<comment type="function">
    <text evidence="12">Mannosyltransferase involved in glycosylphosphatidylinositol-anchor biosynthesis.</text>
</comment>
<dbReference type="EC" id="2.4.1.-" evidence="12"/>
<evidence type="ECO:0000256" key="10">
    <source>
        <dbReference type="ARBA" id="ARBA00022989"/>
    </source>
</evidence>
<gene>
    <name evidence="13" type="ORF">DV451_002600</name>
</gene>
<name>A0A9P5G6Q5_GEOCN</name>
<comment type="pathway">
    <text evidence="2 12">Glycolipid biosynthesis; glycosylphosphatidylinositol-anchor biosynthesis.</text>
</comment>
<evidence type="ECO:0000256" key="7">
    <source>
        <dbReference type="ARBA" id="ARBA00022679"/>
    </source>
</evidence>
<dbReference type="AlphaFoldDB" id="A0A9P5G6Q5"/>
<keyword evidence="10 12" id="KW-1133">Transmembrane helix</keyword>
<dbReference type="GO" id="GO:0004376">
    <property type="term" value="F:GPI mannosyltransferase activity"/>
    <property type="evidence" value="ECO:0007669"/>
    <property type="project" value="InterPro"/>
</dbReference>
<dbReference type="GO" id="GO:0000009">
    <property type="term" value="F:alpha-1,6-mannosyltransferase activity"/>
    <property type="evidence" value="ECO:0007669"/>
    <property type="project" value="InterPro"/>
</dbReference>
<proteinExistence type="inferred from homology"/>
<keyword evidence="6 12" id="KW-0328">Glycosyltransferase</keyword>
<keyword evidence="5 12" id="KW-0337">GPI-anchor biosynthesis</keyword>
<dbReference type="GO" id="GO:0006506">
    <property type="term" value="P:GPI anchor biosynthetic process"/>
    <property type="evidence" value="ECO:0007669"/>
    <property type="project" value="UniProtKB-KW"/>
</dbReference>
<feature type="transmembrane region" description="Helical" evidence="12">
    <location>
        <begin position="459"/>
        <end position="477"/>
    </location>
</feature>
<dbReference type="EMBL" id="QQZK01000048">
    <property type="protein sequence ID" value="KAF5100373.1"/>
    <property type="molecule type" value="Genomic_DNA"/>
</dbReference>
<dbReference type="Pfam" id="PF04188">
    <property type="entry name" value="Mannosyl_trans2"/>
    <property type="match status" value="3"/>
</dbReference>
<protein>
    <recommendedName>
        <fullName evidence="4 12">GPI mannosyltransferase 2</fullName>
        <ecNumber evidence="12">2.4.1.-</ecNumber>
    </recommendedName>
</protein>
<evidence type="ECO:0000256" key="8">
    <source>
        <dbReference type="ARBA" id="ARBA00022692"/>
    </source>
</evidence>
<evidence type="ECO:0000256" key="3">
    <source>
        <dbReference type="ARBA" id="ARBA00008698"/>
    </source>
</evidence>
<keyword evidence="11 12" id="KW-0472">Membrane</keyword>
<feature type="transmembrane region" description="Helical" evidence="12">
    <location>
        <begin position="14"/>
        <end position="34"/>
    </location>
</feature>
<sequence>MALSPAVELQVKSIAQVTGTFVALKSVLFALLGLQPIEFDTSSNLLFSNSTAAAAGDDILSQHLASFYENVLKKSCIWDTVFHVTGAMRPEFDHDYEHEWAFGVGWNRVIRFVSDALFKQMDNSYEKYTLGAIFTSTASHYIGCILFYYLTMLVYPTLSPSMSGGVSGAGKLLAMKSLDLFARKSAMLYVITPAGVFMSAGYAEPLFACLSFLGLILRALNRPTIAGFVFGLSCLIRSNGLLWGILYLYDLVCFFFPALALTAPAAPQPATQKRKLGKQKANARTTKQKGKLQQQGSLWELLRILVGGGFIALAFFGVQLYAYRVYCTGTSYNPFARKPEWCAYRLPLIYSYIQSRYWNIGLFRYWTLNNIPNFLFALPTLYLMYLSAIASPPDGGAQRVLMPLRIVQIIMLISALLTWHVQIVTRVVSSTSPLIYWFVEEGLRKSKSLKKARFARRVVRFWMVWIVVQGLLFSVYLPPA</sequence>
<accession>A0A9P5G6Q5</accession>
<dbReference type="Proteomes" id="UP000750522">
    <property type="component" value="Unassembled WGS sequence"/>
</dbReference>
<evidence type="ECO:0000256" key="5">
    <source>
        <dbReference type="ARBA" id="ARBA00022502"/>
    </source>
</evidence>
<evidence type="ECO:0000313" key="13">
    <source>
        <dbReference type="EMBL" id="KAF5100373.1"/>
    </source>
</evidence>
<keyword evidence="8 12" id="KW-0812">Transmembrane</keyword>
<reference evidence="13" key="1">
    <citation type="journal article" date="2020" name="Front. Microbiol.">
        <title>Phenotypic and Genetic Characterization of the Cheese Ripening Yeast Geotrichum candidum.</title>
        <authorList>
            <person name="Perkins V."/>
            <person name="Vignola S."/>
            <person name="Lessard M.H."/>
            <person name="Plante P.L."/>
            <person name="Corbeil J."/>
            <person name="Dugat-Bony E."/>
            <person name="Frenette M."/>
            <person name="Labrie S."/>
        </authorList>
    </citation>
    <scope>NUCLEOTIDE SEQUENCE</scope>
    <source>
        <strain evidence="13">LMA-70</strain>
    </source>
</reference>
<organism evidence="13 14">
    <name type="scientific">Geotrichum candidum</name>
    <name type="common">Oospora lactis</name>
    <name type="synonym">Dipodascus geotrichum</name>
    <dbReference type="NCBI Taxonomy" id="1173061"/>
    <lineage>
        <taxon>Eukaryota</taxon>
        <taxon>Fungi</taxon>
        <taxon>Dikarya</taxon>
        <taxon>Ascomycota</taxon>
        <taxon>Saccharomycotina</taxon>
        <taxon>Dipodascomycetes</taxon>
        <taxon>Dipodascales</taxon>
        <taxon>Dipodascaceae</taxon>
        <taxon>Geotrichum</taxon>
    </lineage>
</organism>
<comment type="subcellular location">
    <subcellularLocation>
        <location evidence="1 12">Endoplasmic reticulum membrane</location>
        <topology evidence="1 12">Multi-pass membrane protein</topology>
    </subcellularLocation>
</comment>
<evidence type="ECO:0000256" key="2">
    <source>
        <dbReference type="ARBA" id="ARBA00004687"/>
    </source>
</evidence>
<dbReference type="GO" id="GO:0031501">
    <property type="term" value="C:mannosyltransferase complex"/>
    <property type="evidence" value="ECO:0007669"/>
    <property type="project" value="TreeGrafter"/>
</dbReference>
<comment type="caution">
    <text evidence="13">The sequence shown here is derived from an EMBL/GenBank/DDBJ whole genome shotgun (WGS) entry which is preliminary data.</text>
</comment>
<keyword evidence="9 12" id="KW-0256">Endoplasmic reticulum</keyword>
<keyword evidence="7 12" id="KW-0808">Transferase</keyword>
<comment type="similarity">
    <text evidence="3 12">Belongs to the PIGV family.</text>
</comment>
<evidence type="ECO:0000256" key="4">
    <source>
        <dbReference type="ARBA" id="ARBA00013795"/>
    </source>
</evidence>
<dbReference type="PANTHER" id="PTHR12468">
    <property type="entry name" value="GPI MANNOSYLTRANSFERASE 2"/>
    <property type="match status" value="1"/>
</dbReference>
<dbReference type="PANTHER" id="PTHR12468:SF2">
    <property type="entry name" value="GPI MANNOSYLTRANSFERASE 2"/>
    <property type="match status" value="1"/>
</dbReference>
<dbReference type="InterPro" id="IPR007315">
    <property type="entry name" value="PIG-V/Gpi18"/>
</dbReference>